<dbReference type="PATRIC" id="fig|1705565.3.peg.3315"/>
<proteinExistence type="predicted"/>
<dbReference type="RefSeq" id="WP_054401912.1">
    <property type="nucleotide sequence ID" value="NZ_LIUT01000001.1"/>
</dbReference>
<dbReference type="OrthoDB" id="2614698at2"/>
<protein>
    <submittedName>
        <fullName evidence="2">Cell division protein FtsJ</fullName>
    </submittedName>
</protein>
<dbReference type="GO" id="GO:0051301">
    <property type="term" value="P:cell division"/>
    <property type="evidence" value="ECO:0007669"/>
    <property type="project" value="UniProtKB-KW"/>
</dbReference>
<dbReference type="InterPro" id="IPR046909">
    <property type="entry name" value="cREC_REC"/>
</dbReference>
<feature type="domain" description="Cyclic-phosphate processing Receiver" evidence="1">
    <location>
        <begin position="2"/>
        <end position="85"/>
    </location>
</feature>
<dbReference type="Pfam" id="PF20274">
    <property type="entry name" value="cREC_REC"/>
    <property type="match status" value="1"/>
</dbReference>
<keyword evidence="2" id="KW-0132">Cell division</keyword>
<dbReference type="Proteomes" id="UP000036932">
    <property type="component" value="Unassembled WGS sequence"/>
</dbReference>
<evidence type="ECO:0000313" key="3">
    <source>
        <dbReference type="Proteomes" id="UP000036932"/>
    </source>
</evidence>
<evidence type="ECO:0000313" key="2">
    <source>
        <dbReference type="EMBL" id="KOR88936.1"/>
    </source>
</evidence>
<accession>A0A0M1P382</accession>
<gene>
    <name evidence="2" type="ORF">AM231_07000</name>
</gene>
<keyword evidence="3" id="KW-1185">Reference proteome</keyword>
<comment type="caution">
    <text evidence="2">The sequence shown here is derived from an EMBL/GenBank/DDBJ whole genome shotgun (WGS) entry which is preliminary data.</text>
</comment>
<evidence type="ECO:0000259" key="1">
    <source>
        <dbReference type="Pfam" id="PF20274"/>
    </source>
</evidence>
<organism evidence="2 3">
    <name type="scientific">Paenibacillus solani</name>
    <dbReference type="NCBI Taxonomy" id="1705565"/>
    <lineage>
        <taxon>Bacteria</taxon>
        <taxon>Bacillati</taxon>
        <taxon>Bacillota</taxon>
        <taxon>Bacilli</taxon>
        <taxon>Bacillales</taxon>
        <taxon>Paenibacillaceae</taxon>
        <taxon>Paenibacillus</taxon>
    </lineage>
</organism>
<reference evidence="3" key="1">
    <citation type="submission" date="2015-08" db="EMBL/GenBank/DDBJ databases">
        <title>Genome sequencing project for genomic taxonomy and phylogenomics of Bacillus-like bacteria.</title>
        <authorList>
            <person name="Liu B."/>
            <person name="Wang J."/>
            <person name="Zhu Y."/>
            <person name="Liu G."/>
            <person name="Chen Q."/>
            <person name="Chen Z."/>
            <person name="Lan J."/>
            <person name="Che J."/>
            <person name="Ge C."/>
            <person name="Shi H."/>
            <person name="Pan Z."/>
            <person name="Liu X."/>
        </authorList>
    </citation>
    <scope>NUCLEOTIDE SEQUENCE [LARGE SCALE GENOMIC DNA]</scope>
    <source>
        <strain evidence="3">FJAT-22460</strain>
    </source>
</reference>
<dbReference type="EMBL" id="LIUT01000001">
    <property type="protein sequence ID" value="KOR88936.1"/>
    <property type="molecule type" value="Genomic_DNA"/>
</dbReference>
<keyword evidence="2" id="KW-0131">Cell cycle</keyword>
<dbReference type="AlphaFoldDB" id="A0A0M1P382"/>
<sequence>MIHLYLDDWRPNPKGFALARSGEECLLMLRECEVDILSLDFELGYDQMNGGDVVASMIAEALRAREIFLHTSSPAGRRKMYELLYTHMPEDVKVHNGPMPESVLRDVAQGLR</sequence>
<name>A0A0M1P382_9BACL</name>